<dbReference type="Proteomes" id="UP000222824">
    <property type="component" value="Unassembled WGS sequence"/>
</dbReference>
<proteinExistence type="predicted"/>
<organism evidence="1 2">
    <name type="scientific">Halorubrum persicum</name>
    <dbReference type="NCBI Taxonomy" id="1383844"/>
    <lineage>
        <taxon>Archaea</taxon>
        <taxon>Methanobacteriati</taxon>
        <taxon>Methanobacteriota</taxon>
        <taxon>Stenosarchaea group</taxon>
        <taxon>Halobacteria</taxon>
        <taxon>Halobacteriales</taxon>
        <taxon>Haloferacaceae</taxon>
        <taxon>Halorubrum</taxon>
    </lineage>
</organism>
<dbReference type="AlphaFoldDB" id="A0A2G1WGK5"/>
<name>A0A2G1WGK5_9EURY</name>
<gene>
    <name evidence="1" type="ORF">DJ69_13465</name>
</gene>
<keyword evidence="2" id="KW-1185">Reference proteome</keyword>
<protein>
    <submittedName>
        <fullName evidence="1">Uncharacterized protein</fullName>
    </submittedName>
</protein>
<evidence type="ECO:0000313" key="1">
    <source>
        <dbReference type="EMBL" id="PHQ38090.1"/>
    </source>
</evidence>
<dbReference type="EMBL" id="NHOA01000121">
    <property type="protein sequence ID" value="PHQ38090.1"/>
    <property type="molecule type" value="Genomic_DNA"/>
</dbReference>
<reference evidence="1 2" key="1">
    <citation type="journal article" date="2014" name="Front. Microbiol.">
        <title>Population and genomic analysis of the genus Halorubrum.</title>
        <authorList>
            <person name="Fullmer M.S."/>
            <person name="Soucy S.M."/>
            <person name="Swithers K.S."/>
            <person name="Makkay A.M."/>
            <person name="Wheeler R."/>
            <person name="Ventosa A."/>
            <person name="Gogarten J.P."/>
            <person name="Papke R.T."/>
        </authorList>
    </citation>
    <scope>NUCLEOTIDE SEQUENCE [LARGE SCALE GENOMIC DNA]</scope>
    <source>
        <strain evidence="1 2">C49</strain>
    </source>
</reference>
<accession>A0A2G1WGK5</accession>
<evidence type="ECO:0000313" key="2">
    <source>
        <dbReference type="Proteomes" id="UP000222824"/>
    </source>
</evidence>
<sequence length="64" mass="7652">MSVITLSDELEEYKIDKRELDNLRDDVKKYDDVKGIVENPDEDTISLIIDMSEFEPEVELRYYH</sequence>
<comment type="caution">
    <text evidence="1">The sequence shown here is derived from an EMBL/GenBank/DDBJ whole genome shotgun (WGS) entry which is preliminary data.</text>
</comment>